<feature type="domain" description="Protein kinase" evidence="7">
    <location>
        <begin position="583"/>
        <end position="849"/>
    </location>
</feature>
<organism evidence="8 9">
    <name type="scientific">Fusarium longipes</name>
    <dbReference type="NCBI Taxonomy" id="694270"/>
    <lineage>
        <taxon>Eukaryota</taxon>
        <taxon>Fungi</taxon>
        <taxon>Dikarya</taxon>
        <taxon>Ascomycota</taxon>
        <taxon>Pezizomycotina</taxon>
        <taxon>Sordariomycetes</taxon>
        <taxon>Hypocreomycetidae</taxon>
        <taxon>Hypocreales</taxon>
        <taxon>Nectriaceae</taxon>
        <taxon>Fusarium</taxon>
    </lineage>
</organism>
<accession>A0A395T3R6</accession>
<gene>
    <name evidence="8" type="ORF">FLONG3_3054</name>
</gene>
<feature type="region of interest" description="Disordered" evidence="6">
    <location>
        <begin position="90"/>
        <end position="148"/>
    </location>
</feature>
<name>A0A395T3R6_9HYPO</name>
<dbReference type="InterPro" id="IPR000719">
    <property type="entry name" value="Prot_kinase_dom"/>
</dbReference>
<evidence type="ECO:0000256" key="5">
    <source>
        <dbReference type="ARBA" id="ARBA00022840"/>
    </source>
</evidence>
<evidence type="ECO:0000256" key="4">
    <source>
        <dbReference type="ARBA" id="ARBA00022777"/>
    </source>
</evidence>
<keyword evidence="2" id="KW-0808">Transferase</keyword>
<evidence type="ECO:0000256" key="6">
    <source>
        <dbReference type="SAM" id="MobiDB-lite"/>
    </source>
</evidence>
<protein>
    <submittedName>
        <fullName evidence="8">Calcium calmodulin-dependent kinase</fullName>
    </submittedName>
</protein>
<dbReference type="Gene3D" id="1.10.510.10">
    <property type="entry name" value="Transferase(Phosphotransferase) domain 1"/>
    <property type="match status" value="1"/>
</dbReference>
<evidence type="ECO:0000259" key="7">
    <source>
        <dbReference type="PROSITE" id="PS50011"/>
    </source>
</evidence>
<dbReference type="Pfam" id="PF00069">
    <property type="entry name" value="Pkinase"/>
    <property type="match status" value="2"/>
</dbReference>
<dbReference type="GO" id="GO:0005524">
    <property type="term" value="F:ATP binding"/>
    <property type="evidence" value="ECO:0007669"/>
    <property type="project" value="UniProtKB-KW"/>
</dbReference>
<feature type="compositionally biased region" description="Low complexity" evidence="6">
    <location>
        <begin position="229"/>
        <end position="241"/>
    </location>
</feature>
<dbReference type="STRING" id="694270.A0A395T3R6"/>
<dbReference type="InterPro" id="IPR050205">
    <property type="entry name" value="CDPK_Ser/Thr_kinases"/>
</dbReference>
<keyword evidence="9" id="KW-1185">Reference proteome</keyword>
<dbReference type="PROSITE" id="PS50011">
    <property type="entry name" value="PROTEIN_KINASE_DOM"/>
    <property type="match status" value="1"/>
</dbReference>
<evidence type="ECO:0000313" key="9">
    <source>
        <dbReference type="Proteomes" id="UP000266234"/>
    </source>
</evidence>
<feature type="region of interest" description="Disordered" evidence="6">
    <location>
        <begin position="227"/>
        <end position="248"/>
    </location>
</feature>
<feature type="region of interest" description="Disordered" evidence="6">
    <location>
        <begin position="524"/>
        <end position="579"/>
    </location>
</feature>
<dbReference type="InterPro" id="IPR011009">
    <property type="entry name" value="Kinase-like_dom_sf"/>
</dbReference>
<dbReference type="EMBL" id="PXOG01000057">
    <property type="protein sequence ID" value="RGP78855.1"/>
    <property type="molecule type" value="Genomic_DNA"/>
</dbReference>
<feature type="compositionally biased region" description="Basic and acidic residues" evidence="6">
    <location>
        <begin position="555"/>
        <end position="574"/>
    </location>
</feature>
<proteinExistence type="predicted"/>
<dbReference type="GO" id="GO:0004674">
    <property type="term" value="F:protein serine/threonine kinase activity"/>
    <property type="evidence" value="ECO:0007669"/>
    <property type="project" value="UniProtKB-KW"/>
</dbReference>
<evidence type="ECO:0000256" key="2">
    <source>
        <dbReference type="ARBA" id="ARBA00022679"/>
    </source>
</evidence>
<keyword evidence="3" id="KW-0547">Nucleotide-binding</keyword>
<keyword evidence="4 8" id="KW-0418">Kinase</keyword>
<evidence type="ECO:0000313" key="8">
    <source>
        <dbReference type="EMBL" id="RGP78855.1"/>
    </source>
</evidence>
<dbReference type="PANTHER" id="PTHR24349">
    <property type="entry name" value="SERINE/THREONINE-PROTEIN KINASE"/>
    <property type="match status" value="1"/>
</dbReference>
<dbReference type="Gene3D" id="3.30.200.20">
    <property type="entry name" value="Phosphorylase Kinase, domain 1"/>
    <property type="match status" value="1"/>
</dbReference>
<keyword evidence="1" id="KW-0723">Serine/threonine-protein kinase</keyword>
<dbReference type="OrthoDB" id="20872at2759"/>
<dbReference type="Proteomes" id="UP000266234">
    <property type="component" value="Unassembled WGS sequence"/>
</dbReference>
<comment type="caution">
    <text evidence="8">The sequence shown here is derived from an EMBL/GenBank/DDBJ whole genome shotgun (WGS) entry which is preliminary data.</text>
</comment>
<keyword evidence="5" id="KW-0067">ATP-binding</keyword>
<sequence>MESLERAIYDASSLCRRSLAECIEIEELMRNEWAENRLADFNLWASGIGASVHGKASLDARLASRPDARDAVANLLQVMNSAVEECKAAAQSGSVDNVDSAGDGDDINNGSDSEDPPRSFSPWSEDSDSDSETEIKSDTDPTSTPLSKAKQNVESILELLVRVAITIRRSGNQSRLRKADRKFKIDDHVEFQKYLVAIMLSQVALNQLQSEAETSFFVRTAALKGFGHTAAGSSTPSSTSARRNLTRRSPASCATLARAATSHKTSTKAISRFRGYGDKCFWHHRFANPPANFTEWTSVLSRRRNPIIYHSHQTTISASSSDKTRCFGGELSLLLSNYSSCTDVWMCFACLECLQFERVDDFVAHTRQEHPDTISEDQVHALAVACRKSITTEITSCPICAWPIEEEPEVSPEALLDHIAEHIHTFSLQALPWGPNTVYETQTQIQKAAIKVEHWLTENNLTSETSTTITYLGPTISPPSQTDYFDTHEYFAEGPDDDSEATISDGTIERALRDEAHPLFQDFEEDEVAHRPTSPISSTYSAASRHLESSTYSTRQDHDHMTPQKSGKDAETKPKGYLPKSNYKFGGTIAATKRSITRRAEFLHSSSASLVAVKTVMKINVKDKDDEIHGEVGMLQELNHPNIVKFRDWFESKDKFYIVTELADGGELSDRLTERGRYTEPEARRAIMSILDIVKYLHHRGIVHGHLGLRKFVYFNRGPDSDLALVSLAHASWPGIEGSVRLSANHPLPYSGRDSHVFAPEMLRNRLYGKSADMWSIGVMLYTLLVGYSPFRSENIVDLIEECTQGQIVFHERYWGRIRSEAKNFIAALLTPEHRLRLTAEIKMRHPQSAARHQD</sequence>
<reference evidence="8 9" key="1">
    <citation type="journal article" date="2018" name="PLoS Pathog.">
        <title>Evolution of structural diversity of trichothecenes, a family of toxins produced by plant pathogenic and entomopathogenic fungi.</title>
        <authorList>
            <person name="Proctor R.H."/>
            <person name="McCormick S.P."/>
            <person name="Kim H.S."/>
            <person name="Cardoza R.E."/>
            <person name="Stanley A.M."/>
            <person name="Lindo L."/>
            <person name="Kelly A."/>
            <person name="Brown D.W."/>
            <person name="Lee T."/>
            <person name="Vaughan M.M."/>
            <person name="Alexander N.J."/>
            <person name="Busman M."/>
            <person name="Gutierrez S."/>
        </authorList>
    </citation>
    <scope>NUCLEOTIDE SEQUENCE [LARGE SCALE GENOMIC DNA]</scope>
    <source>
        <strain evidence="8 9">NRRL 20695</strain>
    </source>
</reference>
<dbReference type="SUPFAM" id="SSF56112">
    <property type="entry name" value="Protein kinase-like (PK-like)"/>
    <property type="match status" value="1"/>
</dbReference>
<evidence type="ECO:0000256" key="1">
    <source>
        <dbReference type="ARBA" id="ARBA00022527"/>
    </source>
</evidence>
<dbReference type="AlphaFoldDB" id="A0A395T3R6"/>
<evidence type="ECO:0000256" key="3">
    <source>
        <dbReference type="ARBA" id="ARBA00022741"/>
    </source>
</evidence>